<dbReference type="RefSeq" id="WP_024922435.1">
    <property type="nucleotide sequence ID" value="NZ_MDEO01000036.1"/>
</dbReference>
<protein>
    <submittedName>
        <fullName evidence="2">Uncharacterized protein</fullName>
    </submittedName>
</protein>
<organism evidence="2 3">
    <name type="scientific">Mesorhizobium hungaricum</name>
    <dbReference type="NCBI Taxonomy" id="1566387"/>
    <lineage>
        <taxon>Bacteria</taxon>
        <taxon>Pseudomonadati</taxon>
        <taxon>Pseudomonadota</taxon>
        <taxon>Alphaproteobacteria</taxon>
        <taxon>Hyphomicrobiales</taxon>
        <taxon>Phyllobacteriaceae</taxon>
        <taxon>Mesorhizobium</taxon>
    </lineage>
</organism>
<dbReference type="STRING" id="1566387.QV13_24210"/>
<name>A0A1C2DDG8_9HYPH</name>
<reference evidence="2 3" key="1">
    <citation type="submission" date="2016-08" db="EMBL/GenBank/DDBJ databases">
        <title>Whole genome sequence of Mesorhizobium sp. strain UASWS1009 isolated from industrial sewage.</title>
        <authorList>
            <person name="Crovadore J."/>
            <person name="Calmin G."/>
            <person name="Chablais R."/>
            <person name="Cochard B."/>
            <person name="Lefort F."/>
        </authorList>
    </citation>
    <scope>NUCLEOTIDE SEQUENCE [LARGE SCALE GENOMIC DNA]</scope>
    <source>
        <strain evidence="2 3">UASWS1009</strain>
    </source>
</reference>
<accession>A0A1C2DDG8</accession>
<dbReference type="Proteomes" id="UP000094412">
    <property type="component" value="Unassembled WGS sequence"/>
</dbReference>
<keyword evidence="3" id="KW-1185">Reference proteome</keyword>
<gene>
    <name evidence="2" type="ORF">QV13_24210</name>
</gene>
<evidence type="ECO:0000313" key="3">
    <source>
        <dbReference type="Proteomes" id="UP000094412"/>
    </source>
</evidence>
<proteinExistence type="predicted"/>
<dbReference type="EMBL" id="MDEO01000036">
    <property type="protein sequence ID" value="OCX12705.1"/>
    <property type="molecule type" value="Genomic_DNA"/>
</dbReference>
<feature type="region of interest" description="Disordered" evidence="1">
    <location>
        <begin position="48"/>
        <end position="70"/>
    </location>
</feature>
<comment type="caution">
    <text evidence="2">The sequence shown here is derived from an EMBL/GenBank/DDBJ whole genome shotgun (WGS) entry which is preliminary data.</text>
</comment>
<evidence type="ECO:0000256" key="1">
    <source>
        <dbReference type="SAM" id="MobiDB-lite"/>
    </source>
</evidence>
<dbReference type="AlphaFoldDB" id="A0A1C2DDG8"/>
<evidence type="ECO:0000313" key="2">
    <source>
        <dbReference type="EMBL" id="OCX12705.1"/>
    </source>
</evidence>
<sequence>MSQKEKAVREAASALSAAIAEARSAGLHVQWPHSHEGLLAIAISETKKATEEKADTAPTKASEKKAGPAA</sequence>